<dbReference type="InterPro" id="IPR036390">
    <property type="entry name" value="WH_DNA-bd_sf"/>
</dbReference>
<dbReference type="SUPFAM" id="SSF55781">
    <property type="entry name" value="GAF domain-like"/>
    <property type="match status" value="1"/>
</dbReference>
<dbReference type="PANTHER" id="PTHR30136">
    <property type="entry name" value="HELIX-TURN-HELIX TRANSCRIPTIONAL REGULATOR, ICLR FAMILY"/>
    <property type="match status" value="1"/>
</dbReference>
<evidence type="ECO:0000256" key="2">
    <source>
        <dbReference type="ARBA" id="ARBA00023125"/>
    </source>
</evidence>
<evidence type="ECO:0000256" key="3">
    <source>
        <dbReference type="ARBA" id="ARBA00023163"/>
    </source>
</evidence>
<gene>
    <name evidence="6" type="ORF">GHA01_16700</name>
    <name evidence="7" type="ORF">K1W68_07845</name>
</gene>
<dbReference type="InterPro" id="IPR005471">
    <property type="entry name" value="Tscrpt_reg_IclR_N"/>
</dbReference>
<keyword evidence="3" id="KW-0804">Transcription</keyword>
<dbReference type="GO" id="GO:0003677">
    <property type="term" value="F:DNA binding"/>
    <property type="evidence" value="ECO:0007669"/>
    <property type="project" value="UniProtKB-KW"/>
</dbReference>
<dbReference type="GO" id="GO:0045892">
    <property type="term" value="P:negative regulation of DNA-templated transcription"/>
    <property type="evidence" value="ECO:0007669"/>
    <property type="project" value="TreeGrafter"/>
</dbReference>
<dbReference type="Proteomes" id="UP001202887">
    <property type="component" value="Unassembled WGS sequence"/>
</dbReference>
<name>A0AAW5ETK2_NOVHA</name>
<dbReference type="InterPro" id="IPR014757">
    <property type="entry name" value="Tscrpt_reg_IclR_C"/>
</dbReference>
<dbReference type="Gene3D" id="3.30.450.40">
    <property type="match status" value="1"/>
</dbReference>
<accession>A0AAW5ETK2</accession>
<keyword evidence="1" id="KW-0805">Transcription regulation</keyword>
<dbReference type="GO" id="GO:0003700">
    <property type="term" value="F:DNA-binding transcription factor activity"/>
    <property type="evidence" value="ECO:0007669"/>
    <property type="project" value="TreeGrafter"/>
</dbReference>
<evidence type="ECO:0000313" key="7">
    <source>
        <dbReference type="EMBL" id="MCJ8353899.1"/>
    </source>
</evidence>
<reference evidence="7" key="2">
    <citation type="journal article" date="2021" name="Polymers (Basel)">
        <title>Highly Stretchable Bacterial Cellulose Produced by Komagataeibacter hansenii SI1.</title>
        <authorList>
            <person name="Cielecka I."/>
            <person name="Ryngajllo M."/>
            <person name="Maniukiewicz W."/>
            <person name="Bielecki S."/>
        </authorList>
    </citation>
    <scope>NUCLEOTIDE SEQUENCE</scope>
    <source>
        <strain evidence="7">SI1</strain>
    </source>
</reference>
<dbReference type="SUPFAM" id="SSF46785">
    <property type="entry name" value="Winged helix' DNA-binding domain"/>
    <property type="match status" value="1"/>
</dbReference>
<dbReference type="Proteomes" id="UP000319478">
    <property type="component" value="Unassembled WGS sequence"/>
</dbReference>
<proteinExistence type="predicted"/>
<evidence type="ECO:0000256" key="1">
    <source>
        <dbReference type="ARBA" id="ARBA00023015"/>
    </source>
</evidence>
<dbReference type="PROSITE" id="PS51077">
    <property type="entry name" value="HTH_ICLR"/>
    <property type="match status" value="1"/>
</dbReference>
<evidence type="ECO:0000259" key="4">
    <source>
        <dbReference type="PROSITE" id="PS51077"/>
    </source>
</evidence>
<dbReference type="EMBL" id="BJNN01000089">
    <property type="protein sequence ID" value="GEC63821.1"/>
    <property type="molecule type" value="Genomic_DNA"/>
</dbReference>
<dbReference type="Gene3D" id="1.10.10.10">
    <property type="entry name" value="Winged helix-like DNA-binding domain superfamily/Winged helix DNA-binding domain"/>
    <property type="match status" value="1"/>
</dbReference>
<dbReference type="GeneID" id="61367948"/>
<dbReference type="Pfam" id="PF01614">
    <property type="entry name" value="IclR_C"/>
    <property type="match status" value="1"/>
</dbReference>
<evidence type="ECO:0000313" key="6">
    <source>
        <dbReference type="EMBL" id="GEC63821.1"/>
    </source>
</evidence>
<dbReference type="AlphaFoldDB" id="A0AAW5ETK2"/>
<evidence type="ECO:0000313" key="9">
    <source>
        <dbReference type="Proteomes" id="UP001202887"/>
    </source>
</evidence>
<reference evidence="7" key="3">
    <citation type="submission" date="2022-03" db="EMBL/GenBank/DDBJ databases">
        <authorList>
            <person name="Ryngajllo M."/>
            <person name="Jacek P."/>
            <person name="Kubiak K."/>
        </authorList>
    </citation>
    <scope>NUCLEOTIDE SEQUENCE</scope>
    <source>
        <strain evidence="7">SI1</strain>
    </source>
</reference>
<dbReference type="RefSeq" id="WP_080545428.1">
    <property type="nucleotide sequence ID" value="NZ_BJNN01000089.1"/>
</dbReference>
<dbReference type="PROSITE" id="PS51078">
    <property type="entry name" value="ICLR_ED"/>
    <property type="match status" value="1"/>
</dbReference>
<dbReference type="PANTHER" id="PTHR30136:SF34">
    <property type="entry name" value="TRANSCRIPTIONAL REGULATOR"/>
    <property type="match status" value="1"/>
</dbReference>
<evidence type="ECO:0000313" key="8">
    <source>
        <dbReference type="Proteomes" id="UP000319478"/>
    </source>
</evidence>
<organism evidence="7 9">
    <name type="scientific">Novacetimonas hansenii</name>
    <name type="common">Komagataeibacter hansenii</name>
    <dbReference type="NCBI Taxonomy" id="436"/>
    <lineage>
        <taxon>Bacteria</taxon>
        <taxon>Pseudomonadati</taxon>
        <taxon>Pseudomonadota</taxon>
        <taxon>Alphaproteobacteria</taxon>
        <taxon>Acetobacterales</taxon>
        <taxon>Acetobacteraceae</taxon>
        <taxon>Novacetimonas</taxon>
    </lineage>
</organism>
<feature type="domain" description="IclR-ED" evidence="5">
    <location>
        <begin position="88"/>
        <end position="272"/>
    </location>
</feature>
<evidence type="ECO:0000259" key="5">
    <source>
        <dbReference type="PROSITE" id="PS51078"/>
    </source>
</evidence>
<dbReference type="Pfam" id="PF09339">
    <property type="entry name" value="HTH_IclR"/>
    <property type="match status" value="1"/>
</dbReference>
<dbReference type="InterPro" id="IPR050707">
    <property type="entry name" value="HTH_MetabolicPath_Reg"/>
</dbReference>
<keyword evidence="2" id="KW-0238">DNA-binding</keyword>
<dbReference type="InterPro" id="IPR029016">
    <property type="entry name" value="GAF-like_dom_sf"/>
</dbReference>
<feature type="domain" description="HTH iclR-type" evidence="4">
    <location>
        <begin position="25"/>
        <end position="87"/>
    </location>
</feature>
<comment type="caution">
    <text evidence="7">The sequence shown here is derived from an EMBL/GenBank/DDBJ whole genome shotgun (WGS) entry which is preliminary data.</text>
</comment>
<keyword evidence="8" id="KW-1185">Reference proteome</keyword>
<protein>
    <submittedName>
        <fullName evidence="6 7">Transcriptional regulator</fullName>
    </submittedName>
</protein>
<dbReference type="EMBL" id="JAIBCX010000016">
    <property type="protein sequence ID" value="MCJ8353899.1"/>
    <property type="molecule type" value="Genomic_DNA"/>
</dbReference>
<reference evidence="6 8" key="1">
    <citation type="submission" date="2019-06" db="EMBL/GenBank/DDBJ databases">
        <title>Whole genome shotgun sequence of Komagataeibacter hansenii NBRC 14820.</title>
        <authorList>
            <person name="Hosoyama A."/>
            <person name="Uohara A."/>
            <person name="Ohji S."/>
            <person name="Ichikawa N."/>
        </authorList>
    </citation>
    <scope>NUCLEOTIDE SEQUENCE [LARGE SCALE GENOMIC DNA]</scope>
    <source>
        <strain evidence="6 8">NBRC 14820</strain>
    </source>
</reference>
<dbReference type="InterPro" id="IPR036388">
    <property type="entry name" value="WH-like_DNA-bd_sf"/>
</dbReference>
<dbReference type="SMART" id="SM00346">
    <property type="entry name" value="HTH_ICLR"/>
    <property type="match status" value="1"/>
</dbReference>
<sequence length="274" mass="30245">MVMPTDLSSPECAVDGAVVDDRYIVPGLVRGLALLECFGAERQELSIAEMVRMTGLSRATAFRLTYTLDMLGYLERVGSGRTYRLGTKVLSLGYSLLAGRDLVDIATPFLERLRDETRCSTHLVVREGKDIVYLARCAGNTRLISGITVGTRFPAYATVTGRAILAHLPMAEVVMEYEKHAFHHYTPSTVGTLGELVSQLELDRNRPSLVSWGYFEPDVATIAVPIRNRAGKVEAAINATCPLDTYSREEFETRICAAVERTVRDISRAMGYLS</sequence>